<sequence length="350" mass="37540">MNTVLRSRVIAGDPPGMTVLKGPVVAESADAGALANIESVAAAEDWDNILPPLLSEIVKVDGVYAAVPVDIHRVNWLWISPEVLAKVDGTVPTTWDEFNALAEKLLAAGITSLAHGGQPWQDATVFEVVALGLGGPEFFRKALVDVDPEALRSDTMIAVFDQMRVMRGYVDSNFSGRDWNLATTMVMNGEAAMQVMDDWAKGEFLAADLKPGKDFVCAPAPNQGGYILNSNSFAFFGASDESADDVAGRELMASLLLSEQVQIDYTLHKGSVPARLGVSRDPYDECAVKSTNDIETTMNAGTLVPSMAHEMATSSANRGAFVEVVTEHFNSDMTSEEAVTRLVQAIELAQ</sequence>
<accession>A0A967KCW8</accession>
<evidence type="ECO:0000256" key="2">
    <source>
        <dbReference type="ARBA" id="ARBA00008520"/>
    </source>
</evidence>
<gene>
    <name evidence="7" type="ORF">HBA54_14950</name>
</gene>
<dbReference type="Gene3D" id="3.40.190.10">
    <property type="entry name" value="Periplasmic binding protein-like II"/>
    <property type="match status" value="2"/>
</dbReference>
<dbReference type="InterPro" id="IPR006059">
    <property type="entry name" value="SBP"/>
</dbReference>
<evidence type="ECO:0000256" key="1">
    <source>
        <dbReference type="ARBA" id="ARBA00004418"/>
    </source>
</evidence>
<comment type="subcellular location">
    <subcellularLocation>
        <location evidence="1">Periplasm</location>
    </subcellularLocation>
</comment>
<evidence type="ECO:0000256" key="5">
    <source>
        <dbReference type="ARBA" id="ARBA00049629"/>
    </source>
</evidence>
<keyword evidence="3" id="KW-0813">Transport</keyword>
<dbReference type="Proteomes" id="UP000761264">
    <property type="component" value="Unassembled WGS sequence"/>
</dbReference>
<organism evidence="7 8">
    <name type="scientific">Pelagibius litoralis</name>
    <dbReference type="NCBI Taxonomy" id="374515"/>
    <lineage>
        <taxon>Bacteria</taxon>
        <taxon>Pseudomonadati</taxon>
        <taxon>Pseudomonadota</taxon>
        <taxon>Alphaproteobacteria</taxon>
        <taxon>Rhodospirillales</taxon>
        <taxon>Rhodovibrionaceae</taxon>
        <taxon>Pelagibius</taxon>
    </lineage>
</organism>
<dbReference type="PANTHER" id="PTHR43649:SF28">
    <property type="entry name" value="BINDING PROTEIN COMPONENT OF ABC SUGAR TRANSPORTER-RELATED"/>
    <property type="match status" value="1"/>
</dbReference>
<dbReference type="AlphaFoldDB" id="A0A967KCW8"/>
<evidence type="ECO:0000256" key="3">
    <source>
        <dbReference type="ARBA" id="ARBA00022448"/>
    </source>
</evidence>
<comment type="similarity">
    <text evidence="2">Belongs to the bacterial solute-binding protein 1 family.</text>
</comment>
<keyword evidence="8" id="KW-1185">Reference proteome</keyword>
<keyword evidence="4" id="KW-0732">Signal</keyword>
<evidence type="ECO:0000313" key="8">
    <source>
        <dbReference type="Proteomes" id="UP000761264"/>
    </source>
</evidence>
<dbReference type="EMBL" id="JAAQPH010000011">
    <property type="protein sequence ID" value="NIA69900.1"/>
    <property type="molecule type" value="Genomic_DNA"/>
</dbReference>
<proteinExistence type="inferred from homology"/>
<dbReference type="SUPFAM" id="SSF53850">
    <property type="entry name" value="Periplasmic binding protein-like II"/>
    <property type="match status" value="1"/>
</dbReference>
<dbReference type="InterPro" id="IPR050490">
    <property type="entry name" value="Bact_solute-bd_prot1"/>
</dbReference>
<reference evidence="7" key="1">
    <citation type="submission" date="2020-03" db="EMBL/GenBank/DDBJ databases">
        <title>Genome of Pelagibius litoralis DSM 21314T.</title>
        <authorList>
            <person name="Wang G."/>
        </authorList>
    </citation>
    <scope>NUCLEOTIDE SEQUENCE</scope>
    <source>
        <strain evidence="7">DSM 21314</strain>
    </source>
</reference>
<comment type="caution">
    <text evidence="7">The sequence shown here is derived from an EMBL/GenBank/DDBJ whole genome shotgun (WGS) entry which is preliminary data.</text>
</comment>
<comment type="function">
    <text evidence="5">Part of a binding-protein-dependent transport system for a sugar.</text>
</comment>
<evidence type="ECO:0000313" key="7">
    <source>
        <dbReference type="EMBL" id="NIA69900.1"/>
    </source>
</evidence>
<protein>
    <recommendedName>
        <fullName evidence="6">Probable sugar-binding periplasmic protein</fullName>
    </recommendedName>
</protein>
<name>A0A967KCW8_9PROT</name>
<dbReference type="PANTHER" id="PTHR43649">
    <property type="entry name" value="ARABINOSE-BINDING PROTEIN-RELATED"/>
    <property type="match status" value="1"/>
</dbReference>
<dbReference type="Pfam" id="PF01547">
    <property type="entry name" value="SBP_bac_1"/>
    <property type="match status" value="1"/>
</dbReference>
<dbReference type="GO" id="GO:0042597">
    <property type="term" value="C:periplasmic space"/>
    <property type="evidence" value="ECO:0007669"/>
    <property type="project" value="UniProtKB-SubCell"/>
</dbReference>
<evidence type="ECO:0000256" key="6">
    <source>
        <dbReference type="ARBA" id="ARBA00049753"/>
    </source>
</evidence>
<evidence type="ECO:0000256" key="4">
    <source>
        <dbReference type="ARBA" id="ARBA00022729"/>
    </source>
</evidence>